<evidence type="ECO:0000313" key="6">
    <source>
        <dbReference type="Proteomes" id="UP000095488"/>
    </source>
</evidence>
<gene>
    <name evidence="5" type="ORF">ERS852473_00468</name>
</gene>
<evidence type="ECO:0000256" key="2">
    <source>
        <dbReference type="ARBA" id="ARBA00022603"/>
    </source>
</evidence>
<reference evidence="5 6" key="1">
    <citation type="submission" date="2015-09" db="EMBL/GenBank/DDBJ databases">
        <authorList>
            <consortium name="Pathogen Informatics"/>
            <person name="Wu L."/>
            <person name="Ma J."/>
        </authorList>
    </citation>
    <scope>NUCLEOTIDE SEQUENCE [LARGE SCALE GENOMIC DNA]</scope>
    <source>
        <strain evidence="5 6">2789STDY5834858</strain>
    </source>
</reference>
<proteinExistence type="inferred from homology"/>
<dbReference type="InterPro" id="IPR051259">
    <property type="entry name" value="rRNA_Methyltransferase"/>
</dbReference>
<dbReference type="CDD" id="cd18095">
    <property type="entry name" value="SpoU-like_rRNA-MTase"/>
    <property type="match status" value="1"/>
</dbReference>
<evidence type="ECO:0000259" key="4">
    <source>
        <dbReference type="SMART" id="SM00967"/>
    </source>
</evidence>
<dbReference type="InterPro" id="IPR053888">
    <property type="entry name" value="MRM3-like_sub_bind"/>
</dbReference>
<evidence type="ECO:0000256" key="1">
    <source>
        <dbReference type="ARBA" id="ARBA00007228"/>
    </source>
</evidence>
<accession>A0ABP2AMK9</accession>
<dbReference type="PANTHER" id="PTHR43191">
    <property type="entry name" value="RRNA METHYLTRANSFERASE 3"/>
    <property type="match status" value="1"/>
</dbReference>
<dbReference type="Proteomes" id="UP000095488">
    <property type="component" value="Unassembled WGS sequence"/>
</dbReference>
<feature type="domain" description="RNA 2-O ribose methyltransferase substrate binding" evidence="4">
    <location>
        <begin position="32"/>
        <end position="106"/>
    </location>
</feature>
<evidence type="ECO:0000256" key="3">
    <source>
        <dbReference type="ARBA" id="ARBA00022679"/>
    </source>
</evidence>
<sequence>MIIIESKSNSLFKNLKKLKDKKKYRDEKKQYIIEGFRFVKEAIKSNTCLECVIFTEDFYKKEKEFIDSLEKLNIKLVIMTKILLDEICDTENPQGIIAVAEFKDSVLNLGNMIILIDKVQDPGNMGTIIRTAHAVGASSIIITKGTVDIYNDKVLRSSMGSIFYIPIIEDYNLDLVKKLKNQGYRLLVSSLQGENNFFEEDLKGKVIIAVGNEGNGVSDEVYNISDVKVKIPMPGNSESLNVAIATSVMMYEKLRQDSIK</sequence>
<comment type="caution">
    <text evidence="5">The sequence shown here is derived from an EMBL/GenBank/DDBJ whole genome shotgun (WGS) entry which is preliminary data.</text>
</comment>
<dbReference type="InterPro" id="IPR029064">
    <property type="entry name" value="Ribosomal_eL30-like_sf"/>
</dbReference>
<dbReference type="PANTHER" id="PTHR43191:SF2">
    <property type="entry name" value="RRNA METHYLTRANSFERASE 3, MITOCHONDRIAL"/>
    <property type="match status" value="1"/>
</dbReference>
<dbReference type="SMART" id="SM00967">
    <property type="entry name" value="SpoU_sub_bind"/>
    <property type="match status" value="1"/>
</dbReference>
<organism evidence="5 6">
    <name type="scientific">Sarcina ventriculi</name>
    <name type="common">Clostridium ventriculi</name>
    <dbReference type="NCBI Taxonomy" id="1267"/>
    <lineage>
        <taxon>Bacteria</taxon>
        <taxon>Bacillati</taxon>
        <taxon>Bacillota</taxon>
        <taxon>Clostridia</taxon>
        <taxon>Eubacteriales</taxon>
        <taxon>Clostridiaceae</taxon>
        <taxon>Sarcina</taxon>
    </lineage>
</organism>
<dbReference type="SUPFAM" id="SSF75217">
    <property type="entry name" value="alpha/beta knot"/>
    <property type="match status" value="1"/>
</dbReference>
<dbReference type="Pfam" id="PF22435">
    <property type="entry name" value="MRM3-like_sub_bind"/>
    <property type="match status" value="1"/>
</dbReference>
<keyword evidence="3 5" id="KW-0808">Transferase</keyword>
<dbReference type="InterPro" id="IPR029028">
    <property type="entry name" value="Alpha/beta_knot_MTases"/>
</dbReference>
<dbReference type="InterPro" id="IPR029026">
    <property type="entry name" value="tRNA_m1G_MTases_N"/>
</dbReference>
<keyword evidence="6" id="KW-1185">Reference proteome</keyword>
<dbReference type="Gene3D" id="3.30.1330.30">
    <property type="match status" value="1"/>
</dbReference>
<dbReference type="InterPro" id="IPR013123">
    <property type="entry name" value="SpoU_subst-bd"/>
</dbReference>
<dbReference type="Pfam" id="PF00588">
    <property type="entry name" value="SpoU_methylase"/>
    <property type="match status" value="1"/>
</dbReference>
<dbReference type="EMBL" id="CYZR01000001">
    <property type="protein sequence ID" value="CUN53679.1"/>
    <property type="molecule type" value="Genomic_DNA"/>
</dbReference>
<keyword evidence="2 5" id="KW-0489">Methyltransferase</keyword>
<comment type="similarity">
    <text evidence="1">Belongs to the class IV-like SAM-binding methyltransferase superfamily. RNA methyltransferase TrmH family.</text>
</comment>
<dbReference type="GO" id="GO:0032259">
    <property type="term" value="P:methylation"/>
    <property type="evidence" value="ECO:0007669"/>
    <property type="project" value="UniProtKB-KW"/>
</dbReference>
<protein>
    <submittedName>
        <fullName evidence="5">TrmH family tRNA/rRNA methyltransferase</fullName>
        <ecNumber evidence="5">2.1.1.-</ecNumber>
    </submittedName>
</protein>
<dbReference type="SUPFAM" id="SSF55315">
    <property type="entry name" value="L30e-like"/>
    <property type="match status" value="1"/>
</dbReference>
<dbReference type="EC" id="2.1.1.-" evidence="5"/>
<evidence type="ECO:0000313" key="5">
    <source>
        <dbReference type="EMBL" id="CUN53679.1"/>
    </source>
</evidence>
<dbReference type="RefSeq" id="WP_055257345.1">
    <property type="nucleotide sequence ID" value="NZ_BCMV01000024.1"/>
</dbReference>
<dbReference type="Gene3D" id="3.40.1280.10">
    <property type="match status" value="1"/>
</dbReference>
<name>A0ABP2AMK9_SARVE</name>
<dbReference type="GO" id="GO:0008168">
    <property type="term" value="F:methyltransferase activity"/>
    <property type="evidence" value="ECO:0007669"/>
    <property type="project" value="UniProtKB-KW"/>
</dbReference>
<dbReference type="InterPro" id="IPR001537">
    <property type="entry name" value="SpoU_MeTrfase"/>
</dbReference>